<proteinExistence type="predicted"/>
<gene>
    <name evidence="1" type="ORF">AFUS01_LOCUS19233</name>
</gene>
<dbReference type="EMBL" id="CAJVCH010197057">
    <property type="protein sequence ID" value="CAG7730605.1"/>
    <property type="molecule type" value="Genomic_DNA"/>
</dbReference>
<comment type="caution">
    <text evidence="1">The sequence shown here is derived from an EMBL/GenBank/DDBJ whole genome shotgun (WGS) entry which is preliminary data.</text>
</comment>
<reference evidence="1" key="1">
    <citation type="submission" date="2021-06" db="EMBL/GenBank/DDBJ databases">
        <authorList>
            <person name="Hodson N. C."/>
            <person name="Mongue J. A."/>
            <person name="Jaron S. K."/>
        </authorList>
    </citation>
    <scope>NUCLEOTIDE SEQUENCE</scope>
</reference>
<name>A0A8J2K0R7_9HEXA</name>
<sequence>MVEASVADNPFYIELECKGRTTSSAYFFVYLTLSPLMDTNTESGEALTELKCVNKVLFTLVRSIYSRTGLVMWEGVQTEDYVYPSSPNSCSSSPPPLFLPSQVKPVKNDAPDCERSVSCVAESQPLDFPRNFLTSSPARESEMTDMKVVSQVDCETSVFPVRILALGSPESINLKVFQENNIATDEIPHQSGDPSVQ</sequence>
<keyword evidence="2" id="KW-1185">Reference proteome</keyword>
<protein>
    <submittedName>
        <fullName evidence="1">Uncharacterized protein</fullName>
    </submittedName>
</protein>
<accession>A0A8J2K0R7</accession>
<dbReference type="AlphaFoldDB" id="A0A8J2K0R7"/>
<evidence type="ECO:0000313" key="1">
    <source>
        <dbReference type="EMBL" id="CAG7730605.1"/>
    </source>
</evidence>
<evidence type="ECO:0000313" key="2">
    <source>
        <dbReference type="Proteomes" id="UP000708208"/>
    </source>
</evidence>
<dbReference type="Proteomes" id="UP000708208">
    <property type="component" value="Unassembled WGS sequence"/>
</dbReference>
<organism evidence="1 2">
    <name type="scientific">Allacma fusca</name>
    <dbReference type="NCBI Taxonomy" id="39272"/>
    <lineage>
        <taxon>Eukaryota</taxon>
        <taxon>Metazoa</taxon>
        <taxon>Ecdysozoa</taxon>
        <taxon>Arthropoda</taxon>
        <taxon>Hexapoda</taxon>
        <taxon>Collembola</taxon>
        <taxon>Symphypleona</taxon>
        <taxon>Sminthuridae</taxon>
        <taxon>Allacma</taxon>
    </lineage>
</organism>